<dbReference type="SUPFAM" id="SSF81340">
    <property type="entry name" value="Clc chloride channel"/>
    <property type="match status" value="1"/>
</dbReference>
<evidence type="ECO:0000256" key="7">
    <source>
        <dbReference type="ARBA" id="ARBA00023173"/>
    </source>
</evidence>
<evidence type="ECO:0000256" key="2">
    <source>
        <dbReference type="ARBA" id="ARBA00022448"/>
    </source>
</evidence>
<dbReference type="EMBL" id="QEKT01000004">
    <property type="protein sequence ID" value="PVY84361.1"/>
    <property type="molecule type" value="Genomic_DNA"/>
</dbReference>
<keyword evidence="4 10" id="KW-1133">Transmembrane helix</keyword>
<keyword evidence="6 10" id="KW-0472">Membrane</keyword>
<dbReference type="InterPro" id="IPR001807">
    <property type="entry name" value="ClC"/>
</dbReference>
<evidence type="ECO:0000256" key="3">
    <source>
        <dbReference type="ARBA" id="ARBA00022692"/>
    </source>
</evidence>
<keyword evidence="12" id="KW-1185">Reference proteome</keyword>
<keyword evidence="8" id="KW-0868">Chloride</keyword>
<evidence type="ECO:0000256" key="6">
    <source>
        <dbReference type="ARBA" id="ARBA00023136"/>
    </source>
</evidence>
<gene>
    <name evidence="11" type="ORF">C7384_104109</name>
</gene>
<dbReference type="Gene3D" id="1.10.3080.10">
    <property type="entry name" value="Clc chloride channel"/>
    <property type="match status" value="1"/>
</dbReference>
<dbReference type="AlphaFoldDB" id="A0A2U1D9K4"/>
<comment type="subcellular location">
    <subcellularLocation>
        <location evidence="1">Membrane</location>
        <topology evidence="1">Multi-pass membrane protein</topology>
    </subcellularLocation>
</comment>
<keyword evidence="2" id="KW-0813">Transport</keyword>
<evidence type="ECO:0000313" key="11">
    <source>
        <dbReference type="EMBL" id="PVY84361.1"/>
    </source>
</evidence>
<dbReference type="GO" id="GO:0005254">
    <property type="term" value="F:chloride channel activity"/>
    <property type="evidence" value="ECO:0007669"/>
    <property type="project" value="UniProtKB-KW"/>
</dbReference>
<comment type="caution">
    <text evidence="11">The sequence shown here is derived from an EMBL/GenBank/DDBJ whole genome shotgun (WGS) entry which is preliminary data.</text>
</comment>
<dbReference type="RefSeq" id="WP_089939813.1">
    <property type="nucleotide sequence ID" value="NZ_CAKOEX010000011.1"/>
</dbReference>
<feature type="transmembrane region" description="Helical" evidence="10">
    <location>
        <begin position="59"/>
        <end position="79"/>
    </location>
</feature>
<feature type="transmembrane region" description="Helical" evidence="10">
    <location>
        <begin position="193"/>
        <end position="210"/>
    </location>
</feature>
<name>A0A2U1D9K4_9LACO</name>
<feature type="transmembrane region" description="Helical" evidence="10">
    <location>
        <begin position="259"/>
        <end position="281"/>
    </location>
</feature>
<proteinExistence type="predicted"/>
<keyword evidence="5" id="KW-0406">Ion transport</keyword>
<feature type="transmembrane region" description="Helical" evidence="10">
    <location>
        <begin position="12"/>
        <end position="34"/>
    </location>
</feature>
<feature type="transmembrane region" description="Helical" evidence="10">
    <location>
        <begin position="156"/>
        <end position="181"/>
    </location>
</feature>
<feature type="transmembrane region" description="Helical" evidence="10">
    <location>
        <begin position="392"/>
        <end position="413"/>
    </location>
</feature>
<protein>
    <submittedName>
        <fullName evidence="11">H+/Cl-antiporter ClcA</fullName>
    </submittedName>
</protein>
<sequence>MEQGSVKKNITLLFSTVVVGSLVGLVAMALSFFLDGVESFFLHFNESASQPSPISSQPWLRLLSVFLGGILVSIVWYLLRRYGRPIVGIKGAVKGQEMPLMETLINVVTQIFYVGTGGSVGRELAPRQAGAALAQWWERLLGKTKLGSLGSDDLQLLVTAAAGAGFAGVYIAPITGMLFSIEVLLKKVSIRTIAVSLGMSIIATLFGSLAKGFRPYYLVGDLHFSISILLVGCLLAPIAGVTGAFFRQAMAWAQTHQKAGTAILWQLPLVALATGAIAYYYPNIFGNGRPIAQSAMNVSSLSFATTLLLLALIKFGLTFSTLKAGGTGGTLTPAIASGAALGAMLGSILTLFIPGISIPQTTILMAAAFLAASQQAPLMAMFMIFEISHLDYSALLPLGGAVVIAVATTKLRWR</sequence>
<evidence type="ECO:0000256" key="9">
    <source>
        <dbReference type="ARBA" id="ARBA00023303"/>
    </source>
</evidence>
<dbReference type="InterPro" id="IPR050368">
    <property type="entry name" value="ClC-type_chloride_channel"/>
</dbReference>
<dbReference type="OrthoDB" id="112446at2"/>
<dbReference type="GO" id="GO:0034707">
    <property type="term" value="C:chloride channel complex"/>
    <property type="evidence" value="ECO:0007669"/>
    <property type="project" value="UniProtKB-KW"/>
</dbReference>
<organism evidence="11 12">
    <name type="scientific">Convivina intestini</name>
    <dbReference type="NCBI Taxonomy" id="1505726"/>
    <lineage>
        <taxon>Bacteria</taxon>
        <taxon>Bacillati</taxon>
        <taxon>Bacillota</taxon>
        <taxon>Bacilli</taxon>
        <taxon>Lactobacillales</taxon>
        <taxon>Lactobacillaceae</taxon>
        <taxon>Convivina</taxon>
    </lineage>
</organism>
<dbReference type="PANTHER" id="PTHR43427:SF6">
    <property type="entry name" value="CHLORIDE CHANNEL PROTEIN CLC-E"/>
    <property type="match status" value="1"/>
</dbReference>
<keyword evidence="9" id="KW-0407">Ion channel</keyword>
<evidence type="ECO:0000256" key="4">
    <source>
        <dbReference type="ARBA" id="ARBA00022989"/>
    </source>
</evidence>
<evidence type="ECO:0000256" key="5">
    <source>
        <dbReference type="ARBA" id="ARBA00023065"/>
    </source>
</evidence>
<evidence type="ECO:0000256" key="1">
    <source>
        <dbReference type="ARBA" id="ARBA00004141"/>
    </source>
</evidence>
<reference evidence="11 12" key="1">
    <citation type="submission" date="2018-04" db="EMBL/GenBank/DDBJ databases">
        <title>Genomic Encyclopedia of Type Strains, Phase IV (KMG-IV): sequencing the most valuable type-strain genomes for metagenomic binning, comparative biology and taxonomic classification.</title>
        <authorList>
            <person name="Goeker M."/>
        </authorList>
    </citation>
    <scope>NUCLEOTIDE SEQUENCE [LARGE SCALE GENOMIC DNA]</scope>
    <source>
        <strain evidence="11 12">DSM 28795</strain>
    </source>
</reference>
<keyword evidence="3 10" id="KW-0812">Transmembrane</keyword>
<dbReference type="PRINTS" id="PR00762">
    <property type="entry name" value="CLCHANNEL"/>
</dbReference>
<evidence type="ECO:0000256" key="10">
    <source>
        <dbReference type="SAM" id="Phobius"/>
    </source>
</evidence>
<evidence type="ECO:0000313" key="12">
    <source>
        <dbReference type="Proteomes" id="UP000245433"/>
    </source>
</evidence>
<dbReference type="Proteomes" id="UP000245433">
    <property type="component" value="Unassembled WGS sequence"/>
</dbReference>
<keyword evidence="7" id="KW-0869">Chloride channel</keyword>
<dbReference type="Pfam" id="PF00654">
    <property type="entry name" value="Voltage_CLC"/>
    <property type="match status" value="1"/>
</dbReference>
<feature type="transmembrane region" description="Helical" evidence="10">
    <location>
        <begin position="363"/>
        <end position="385"/>
    </location>
</feature>
<feature type="transmembrane region" description="Helical" evidence="10">
    <location>
        <begin position="222"/>
        <end position="247"/>
    </location>
</feature>
<feature type="transmembrane region" description="Helical" evidence="10">
    <location>
        <begin position="301"/>
        <end position="322"/>
    </location>
</feature>
<evidence type="ECO:0000256" key="8">
    <source>
        <dbReference type="ARBA" id="ARBA00023214"/>
    </source>
</evidence>
<dbReference type="PANTHER" id="PTHR43427">
    <property type="entry name" value="CHLORIDE CHANNEL PROTEIN CLC-E"/>
    <property type="match status" value="1"/>
</dbReference>
<dbReference type="InterPro" id="IPR014743">
    <property type="entry name" value="Cl-channel_core"/>
</dbReference>
<accession>A0A2U1D9K4</accession>
<feature type="transmembrane region" description="Helical" evidence="10">
    <location>
        <begin position="334"/>
        <end position="357"/>
    </location>
</feature>